<gene>
    <name evidence="4" type="ORF">SAMN05444362_11855</name>
</gene>
<keyword evidence="5" id="KW-1185">Reference proteome</keyword>
<dbReference type="OrthoDB" id="9813910at2"/>
<sequence length="241" mass="27458">MVKKVLVGILAVCFTSLSVSGQNNGDSIYTDKPQNVDILHTNNTNDTVPLIDSKLQIDKSTERAMNQREIKPFKPDPNKAVLYSAIFPGLGQIYNRKYWKLPIIYGGFIGFYYAISWNGRYYNDYTKAYKAIMSDTPRSPQNIAIWGAFVGSSIVPEELSEAQLNSLKTRFRNKRDSYRRYRDLSIIGAVALYGLCMIDAYVDAHLFDFDISPDLSMRVEPKVEHDPFARRAFGLQCSFTF</sequence>
<dbReference type="AlphaFoldDB" id="A0A1M5I5M4"/>
<dbReference type="RefSeq" id="WP_062178571.1">
    <property type="nucleotide sequence ID" value="NZ_BBXL01000005.1"/>
</dbReference>
<dbReference type="Pfam" id="PF18935">
    <property type="entry name" value="DUF5683"/>
    <property type="match status" value="1"/>
</dbReference>
<dbReference type="EMBL" id="FQUC01000018">
    <property type="protein sequence ID" value="SHG23646.1"/>
    <property type="molecule type" value="Genomic_DNA"/>
</dbReference>
<evidence type="ECO:0000256" key="1">
    <source>
        <dbReference type="SAM" id="Phobius"/>
    </source>
</evidence>
<feature type="transmembrane region" description="Helical" evidence="1">
    <location>
        <begin position="98"/>
        <end position="115"/>
    </location>
</feature>
<evidence type="ECO:0000313" key="4">
    <source>
        <dbReference type="EMBL" id="SHG23646.1"/>
    </source>
</evidence>
<name>A0A1M5I5M4_9BACT</name>
<evidence type="ECO:0000259" key="3">
    <source>
        <dbReference type="Pfam" id="PF18935"/>
    </source>
</evidence>
<feature type="transmembrane region" description="Helical" evidence="1">
    <location>
        <begin position="184"/>
        <end position="202"/>
    </location>
</feature>
<reference evidence="5" key="1">
    <citation type="submission" date="2016-11" db="EMBL/GenBank/DDBJ databases">
        <authorList>
            <person name="Varghese N."/>
            <person name="Submissions S."/>
        </authorList>
    </citation>
    <scope>NUCLEOTIDE SEQUENCE [LARGE SCALE GENOMIC DNA]</scope>
    <source>
        <strain evidence="5">DSM 27370</strain>
    </source>
</reference>
<dbReference type="Proteomes" id="UP000184480">
    <property type="component" value="Unassembled WGS sequence"/>
</dbReference>
<evidence type="ECO:0000313" key="5">
    <source>
        <dbReference type="Proteomes" id="UP000184480"/>
    </source>
</evidence>
<keyword evidence="2" id="KW-0732">Signal</keyword>
<evidence type="ECO:0000256" key="2">
    <source>
        <dbReference type="SAM" id="SignalP"/>
    </source>
</evidence>
<feature type="chain" id="PRO_5009910998" description="DUF5683 domain-containing protein" evidence="2">
    <location>
        <begin position="22"/>
        <end position="241"/>
    </location>
</feature>
<feature type="domain" description="DUF5683" evidence="3">
    <location>
        <begin position="74"/>
        <end position="241"/>
    </location>
</feature>
<protein>
    <recommendedName>
        <fullName evidence="3">DUF5683 domain-containing protein</fullName>
    </recommendedName>
</protein>
<accession>A0A1M5I5M4</accession>
<dbReference type="STRING" id="1346286.SAMN05444362_11855"/>
<proteinExistence type="predicted"/>
<keyword evidence="1" id="KW-1133">Transmembrane helix</keyword>
<dbReference type="InterPro" id="IPR043738">
    <property type="entry name" value="DUF5683"/>
</dbReference>
<keyword evidence="1" id="KW-0472">Membrane</keyword>
<keyword evidence="1" id="KW-0812">Transmembrane</keyword>
<feature type="signal peptide" evidence="2">
    <location>
        <begin position="1"/>
        <end position="21"/>
    </location>
</feature>
<organism evidence="4 5">
    <name type="scientific">Dysgonomonas macrotermitis</name>
    <dbReference type="NCBI Taxonomy" id="1346286"/>
    <lineage>
        <taxon>Bacteria</taxon>
        <taxon>Pseudomonadati</taxon>
        <taxon>Bacteroidota</taxon>
        <taxon>Bacteroidia</taxon>
        <taxon>Bacteroidales</taxon>
        <taxon>Dysgonomonadaceae</taxon>
        <taxon>Dysgonomonas</taxon>
    </lineage>
</organism>